<keyword evidence="1" id="KW-1133">Transmembrane helix</keyword>
<comment type="caution">
    <text evidence="2">The sequence shown here is derived from an EMBL/GenBank/DDBJ whole genome shotgun (WGS) entry which is preliminary data.</text>
</comment>
<gene>
    <name evidence="2" type="ORF">A3C70_02680</name>
</gene>
<reference evidence="2 3" key="1">
    <citation type="journal article" date="2016" name="Nat. Commun.">
        <title>Thousands of microbial genomes shed light on interconnected biogeochemical processes in an aquifer system.</title>
        <authorList>
            <person name="Anantharaman K."/>
            <person name="Brown C.T."/>
            <person name="Hug L.A."/>
            <person name="Sharon I."/>
            <person name="Castelle C.J."/>
            <person name="Probst A.J."/>
            <person name="Thomas B.C."/>
            <person name="Singh A."/>
            <person name="Wilkins M.J."/>
            <person name="Karaoz U."/>
            <person name="Brodie E.L."/>
            <person name="Williams K.H."/>
            <person name="Hubbard S.S."/>
            <person name="Banfield J.F."/>
        </authorList>
    </citation>
    <scope>NUCLEOTIDE SEQUENCE [LARGE SCALE GENOMIC DNA]</scope>
</reference>
<evidence type="ECO:0000313" key="3">
    <source>
        <dbReference type="Proteomes" id="UP000178175"/>
    </source>
</evidence>
<feature type="transmembrane region" description="Helical" evidence="1">
    <location>
        <begin position="44"/>
        <end position="63"/>
    </location>
</feature>
<sequence>MTFQQLGKKLGAIGIGFVTVMVVNNLFDYLLYPLVIGLLGPIKGGASMMVLALGLNYALVLVYNRTKQDWFGFEWLRLQQDVKAETFTGRVLRITLRGGRWPAFVFLSWEDPFKAFIFVRGRLPAGFKFTKLDWQWFIGANFLGNLIWILMVSGVIETIKRLFF</sequence>
<proteinExistence type="predicted"/>
<dbReference type="EMBL" id="MHVR01000011">
    <property type="protein sequence ID" value="OHA96100.1"/>
    <property type="molecule type" value="Genomic_DNA"/>
</dbReference>
<protein>
    <submittedName>
        <fullName evidence="2">Uncharacterized protein</fullName>
    </submittedName>
</protein>
<feature type="transmembrane region" description="Helical" evidence="1">
    <location>
        <begin position="12"/>
        <end position="32"/>
    </location>
</feature>
<name>A0A1G2TFQ1_9BACT</name>
<evidence type="ECO:0000313" key="2">
    <source>
        <dbReference type="EMBL" id="OHA96100.1"/>
    </source>
</evidence>
<keyword evidence="1" id="KW-0472">Membrane</keyword>
<keyword evidence="1" id="KW-0812">Transmembrane</keyword>
<dbReference type="AlphaFoldDB" id="A0A1G2TFQ1"/>
<dbReference type="Proteomes" id="UP000178175">
    <property type="component" value="Unassembled WGS sequence"/>
</dbReference>
<accession>A0A1G2TFQ1</accession>
<evidence type="ECO:0000256" key="1">
    <source>
        <dbReference type="SAM" id="Phobius"/>
    </source>
</evidence>
<feature type="transmembrane region" description="Helical" evidence="1">
    <location>
        <begin position="136"/>
        <end position="156"/>
    </location>
</feature>
<organism evidence="2 3">
    <name type="scientific">Candidatus Zambryskibacteria bacterium RIFCSPHIGHO2_02_FULL_43_14</name>
    <dbReference type="NCBI Taxonomy" id="1802748"/>
    <lineage>
        <taxon>Bacteria</taxon>
        <taxon>Candidatus Zambryskiibacteriota</taxon>
    </lineage>
</organism>